<evidence type="ECO:0000313" key="1">
    <source>
        <dbReference type="EMBL" id="KAL0396591.1"/>
    </source>
</evidence>
<name>A0AAW2SVC7_9LAMI</name>
<dbReference type="AlphaFoldDB" id="A0AAW2SVC7"/>
<protein>
    <submittedName>
        <fullName evidence="1">Uncharacterized protein</fullName>
    </submittedName>
</protein>
<proteinExistence type="predicted"/>
<comment type="caution">
    <text evidence="1">The sequence shown here is derived from an EMBL/GenBank/DDBJ whole genome shotgun (WGS) entry which is preliminary data.</text>
</comment>
<accession>A0AAW2SVC7</accession>
<sequence length="137" mass="15600">MHFLHLAEYWYNISYHSSIHMLPFQALFGRSPPSTRDYLDGAASVATLDTLLLERRDYFVAARYHLSWARQRMKSQADKHRQFVTFCHWRLGSPPPAPLSTTLRLSPHFGKAQSSTLRALLHSPPHRSGGLRVGSTG</sequence>
<dbReference type="InterPro" id="IPR036397">
    <property type="entry name" value="RNaseH_sf"/>
</dbReference>
<gene>
    <name evidence="1" type="ORF">Scaly_0107500</name>
</gene>
<reference evidence="1" key="2">
    <citation type="journal article" date="2024" name="Plant">
        <title>Genomic evolution and insights into agronomic trait innovations of Sesamum species.</title>
        <authorList>
            <person name="Miao H."/>
            <person name="Wang L."/>
            <person name="Qu L."/>
            <person name="Liu H."/>
            <person name="Sun Y."/>
            <person name="Le M."/>
            <person name="Wang Q."/>
            <person name="Wei S."/>
            <person name="Zheng Y."/>
            <person name="Lin W."/>
            <person name="Duan Y."/>
            <person name="Cao H."/>
            <person name="Xiong S."/>
            <person name="Wang X."/>
            <person name="Wei L."/>
            <person name="Li C."/>
            <person name="Ma Q."/>
            <person name="Ju M."/>
            <person name="Zhao R."/>
            <person name="Li G."/>
            <person name="Mu C."/>
            <person name="Tian Q."/>
            <person name="Mei H."/>
            <person name="Zhang T."/>
            <person name="Gao T."/>
            <person name="Zhang H."/>
        </authorList>
    </citation>
    <scope>NUCLEOTIDE SEQUENCE</scope>
    <source>
        <strain evidence="1">KEN8</strain>
    </source>
</reference>
<dbReference type="Gene3D" id="3.30.420.10">
    <property type="entry name" value="Ribonuclease H-like superfamily/Ribonuclease H"/>
    <property type="match status" value="1"/>
</dbReference>
<dbReference type="GO" id="GO:0003676">
    <property type="term" value="F:nucleic acid binding"/>
    <property type="evidence" value="ECO:0007669"/>
    <property type="project" value="InterPro"/>
</dbReference>
<organism evidence="1">
    <name type="scientific">Sesamum calycinum</name>
    <dbReference type="NCBI Taxonomy" id="2727403"/>
    <lineage>
        <taxon>Eukaryota</taxon>
        <taxon>Viridiplantae</taxon>
        <taxon>Streptophyta</taxon>
        <taxon>Embryophyta</taxon>
        <taxon>Tracheophyta</taxon>
        <taxon>Spermatophyta</taxon>
        <taxon>Magnoliopsida</taxon>
        <taxon>eudicotyledons</taxon>
        <taxon>Gunneridae</taxon>
        <taxon>Pentapetalae</taxon>
        <taxon>asterids</taxon>
        <taxon>lamiids</taxon>
        <taxon>Lamiales</taxon>
        <taxon>Pedaliaceae</taxon>
        <taxon>Sesamum</taxon>
    </lineage>
</organism>
<dbReference type="EMBL" id="JACGWM010000001">
    <property type="protein sequence ID" value="KAL0396591.1"/>
    <property type="molecule type" value="Genomic_DNA"/>
</dbReference>
<reference evidence="1" key="1">
    <citation type="submission" date="2020-06" db="EMBL/GenBank/DDBJ databases">
        <authorList>
            <person name="Li T."/>
            <person name="Hu X."/>
            <person name="Zhang T."/>
            <person name="Song X."/>
            <person name="Zhang H."/>
            <person name="Dai N."/>
            <person name="Sheng W."/>
            <person name="Hou X."/>
            <person name="Wei L."/>
        </authorList>
    </citation>
    <scope>NUCLEOTIDE SEQUENCE</scope>
    <source>
        <strain evidence="1">KEN8</strain>
        <tissue evidence="1">Leaf</tissue>
    </source>
</reference>